<comment type="caution">
    <text evidence="1">The sequence shown here is derived from an EMBL/GenBank/DDBJ whole genome shotgun (WGS) entry which is preliminary data.</text>
</comment>
<keyword evidence="2" id="KW-1185">Reference proteome</keyword>
<gene>
    <name evidence="1" type="ORF">TNIN_195821</name>
</gene>
<proteinExistence type="predicted"/>
<protein>
    <submittedName>
        <fullName evidence="1">Uncharacterized protein</fullName>
    </submittedName>
</protein>
<dbReference type="Proteomes" id="UP000886998">
    <property type="component" value="Unassembled WGS sequence"/>
</dbReference>
<evidence type="ECO:0000313" key="1">
    <source>
        <dbReference type="EMBL" id="GFY67513.1"/>
    </source>
</evidence>
<organism evidence="1 2">
    <name type="scientific">Trichonephila inaurata madagascariensis</name>
    <dbReference type="NCBI Taxonomy" id="2747483"/>
    <lineage>
        <taxon>Eukaryota</taxon>
        <taxon>Metazoa</taxon>
        <taxon>Ecdysozoa</taxon>
        <taxon>Arthropoda</taxon>
        <taxon>Chelicerata</taxon>
        <taxon>Arachnida</taxon>
        <taxon>Araneae</taxon>
        <taxon>Araneomorphae</taxon>
        <taxon>Entelegynae</taxon>
        <taxon>Araneoidea</taxon>
        <taxon>Nephilidae</taxon>
        <taxon>Trichonephila</taxon>
        <taxon>Trichonephila inaurata</taxon>
    </lineage>
</organism>
<accession>A0A8X6YBE3</accession>
<name>A0A8X6YBE3_9ARAC</name>
<sequence>MGMLINDDIDPIMNENCEEKCIIFEKVEELNNDFIKRNARVRQMKKFSFNTSVLGKDKITNMDQNPNDLMLLPWKKKNTYLDTMYKKKGCSVCIPKNC</sequence>
<reference evidence="1" key="1">
    <citation type="submission" date="2020-08" db="EMBL/GenBank/DDBJ databases">
        <title>Multicomponent nature underlies the extraordinary mechanical properties of spider dragline silk.</title>
        <authorList>
            <person name="Kono N."/>
            <person name="Nakamura H."/>
            <person name="Mori M."/>
            <person name="Yoshida Y."/>
            <person name="Ohtoshi R."/>
            <person name="Malay A.D."/>
            <person name="Moran D.A.P."/>
            <person name="Tomita M."/>
            <person name="Numata K."/>
            <person name="Arakawa K."/>
        </authorList>
    </citation>
    <scope>NUCLEOTIDE SEQUENCE</scope>
</reference>
<dbReference type="EMBL" id="BMAV01016591">
    <property type="protein sequence ID" value="GFY67513.1"/>
    <property type="molecule type" value="Genomic_DNA"/>
</dbReference>
<evidence type="ECO:0000313" key="2">
    <source>
        <dbReference type="Proteomes" id="UP000886998"/>
    </source>
</evidence>
<dbReference type="AlphaFoldDB" id="A0A8X6YBE3"/>